<keyword evidence="1" id="KW-0472">Membrane</keyword>
<sequence length="116" mass="12415">MGACPSGICAGGAGVIPLLAARRFRSRVKGGGFGGGFREILGKEGREPVLKNVFRKLIGLLVVALFAVAVVQYFRQTSGNPYVWSALGSGLWILLPLAAVLSAVWWADRRMRARGE</sequence>
<dbReference type="Proteomes" id="UP000000417">
    <property type="component" value="Chromosome"/>
</dbReference>
<dbReference type="EMBL" id="AP006840">
    <property type="protein sequence ID" value="BAD39897.1"/>
    <property type="molecule type" value="Genomic_DNA"/>
</dbReference>
<proteinExistence type="predicted"/>
<feature type="transmembrane region" description="Helical" evidence="1">
    <location>
        <begin position="86"/>
        <end position="107"/>
    </location>
</feature>
<name>Q67QZ6_SYMTH</name>
<reference evidence="2 3" key="1">
    <citation type="journal article" date="2004" name="Nucleic Acids Res.">
        <title>Genome sequence of Symbiobacterium thermophilum, an uncultivable bacterium that depends on microbial commensalism.</title>
        <authorList>
            <person name="Ueda K."/>
            <person name="Yamashita A."/>
            <person name="Ishikawa J."/>
            <person name="Shimada M."/>
            <person name="Watsuji T."/>
            <person name="Morimura K."/>
            <person name="Ikeda H."/>
            <person name="Hattori M."/>
            <person name="Beppu T."/>
        </authorList>
    </citation>
    <scope>NUCLEOTIDE SEQUENCE [LARGE SCALE GENOMIC DNA]</scope>
    <source>
        <strain evidence="3">T / IAM 14863</strain>
    </source>
</reference>
<dbReference type="KEGG" id="sth:STH912"/>
<feature type="transmembrane region" description="Helical" evidence="1">
    <location>
        <begin position="53"/>
        <end position="74"/>
    </location>
</feature>
<evidence type="ECO:0000313" key="3">
    <source>
        <dbReference type="Proteomes" id="UP000000417"/>
    </source>
</evidence>
<dbReference type="HOGENOM" id="CLU_2095634_0_0_9"/>
<evidence type="ECO:0000313" key="2">
    <source>
        <dbReference type="EMBL" id="BAD39897.1"/>
    </source>
</evidence>
<dbReference type="STRING" id="292459.STH912"/>
<evidence type="ECO:0000256" key="1">
    <source>
        <dbReference type="SAM" id="Phobius"/>
    </source>
</evidence>
<accession>Q67QZ6</accession>
<dbReference type="AlphaFoldDB" id="Q67QZ6"/>
<organism evidence="2 3">
    <name type="scientific">Symbiobacterium thermophilum (strain DSM 24528 / JCM 14929 / IAM 14863 / T)</name>
    <dbReference type="NCBI Taxonomy" id="292459"/>
    <lineage>
        <taxon>Bacteria</taxon>
        <taxon>Bacillati</taxon>
        <taxon>Bacillota</taxon>
        <taxon>Clostridia</taxon>
        <taxon>Eubacteriales</taxon>
        <taxon>Symbiobacteriaceae</taxon>
        <taxon>Symbiobacterium</taxon>
    </lineage>
</organism>
<protein>
    <submittedName>
        <fullName evidence="2">Uncharacterized protein</fullName>
    </submittedName>
</protein>
<gene>
    <name evidence="2" type="ordered locus">STH912</name>
</gene>
<keyword evidence="1" id="KW-0812">Transmembrane</keyword>
<keyword evidence="1" id="KW-1133">Transmembrane helix</keyword>
<keyword evidence="3" id="KW-1185">Reference proteome</keyword>